<reference evidence="2" key="1">
    <citation type="journal article" date="2019" name="Int. J. Syst. Evol. Microbiol.">
        <title>The Global Catalogue of Microorganisms (GCM) 10K type strain sequencing project: providing services to taxonomists for standard genome sequencing and annotation.</title>
        <authorList>
            <consortium name="The Broad Institute Genomics Platform"/>
            <consortium name="The Broad Institute Genome Sequencing Center for Infectious Disease"/>
            <person name="Wu L."/>
            <person name="Ma J."/>
        </authorList>
    </citation>
    <scope>NUCLEOTIDE SEQUENCE [LARGE SCALE GENOMIC DNA]</scope>
    <source>
        <strain evidence="2">CGMCC 4.1641</strain>
    </source>
</reference>
<gene>
    <name evidence="1" type="ORF">ACFO1S_14845</name>
</gene>
<sequence length="345" mass="40338">MESLKLNFRRLKLLDNEVILDIQPIIYEDNLYYAITRNGKIVEINTEEESFNTVFLFDNGEIDFNLSVSILISSDRNIVAVFNTYGRNGEVIDIQKNKIIMKFSRDDYHHEQTIFPFSFANYKNQILAIHGTQWNRLDITNLMTEELLTSRADPKTTDPHYLNYFHGQLLLSPDKEWVVDNGWEWHPTGSVTTWNINQWINNKWESEDGESKKELWWGKEDWNDPICWISDTLVGVTGRIDISFLGEDDITDPTKGSVFRLFDITDGSIIKEFEISYGKLFFDTFLFCSSQDKGFQIYDLINGNVLFEDNTFKPLTYHNTTNEFIEVIDNELIICKIINGDFNFS</sequence>
<dbReference type="EMBL" id="JBHSED010000032">
    <property type="protein sequence ID" value="MFC4304706.1"/>
    <property type="molecule type" value="Genomic_DNA"/>
</dbReference>
<dbReference type="Proteomes" id="UP001595755">
    <property type="component" value="Unassembled WGS sequence"/>
</dbReference>
<evidence type="ECO:0000313" key="2">
    <source>
        <dbReference type="Proteomes" id="UP001595755"/>
    </source>
</evidence>
<accession>A0ABV8SAY2</accession>
<comment type="caution">
    <text evidence="1">The sequence shown here is derived from an EMBL/GenBank/DDBJ whole genome shotgun (WGS) entry which is preliminary data.</text>
</comment>
<evidence type="ECO:0000313" key="1">
    <source>
        <dbReference type="EMBL" id="MFC4304706.1"/>
    </source>
</evidence>
<proteinExistence type="predicted"/>
<name>A0ABV8SAY2_9BACL</name>
<keyword evidence="2" id="KW-1185">Reference proteome</keyword>
<organism evidence="1 2">
    <name type="scientific">Cohnella boryungensis</name>
    <dbReference type="NCBI Taxonomy" id="768479"/>
    <lineage>
        <taxon>Bacteria</taxon>
        <taxon>Bacillati</taxon>
        <taxon>Bacillota</taxon>
        <taxon>Bacilli</taxon>
        <taxon>Bacillales</taxon>
        <taxon>Paenibacillaceae</taxon>
        <taxon>Cohnella</taxon>
    </lineage>
</organism>
<dbReference type="SUPFAM" id="SSF50998">
    <property type="entry name" value="Quinoprotein alcohol dehydrogenase-like"/>
    <property type="match status" value="1"/>
</dbReference>
<protein>
    <recommendedName>
        <fullName evidence="3">WD40 repeat domain-containing protein</fullName>
    </recommendedName>
</protein>
<dbReference type="RefSeq" id="WP_204605437.1">
    <property type="nucleotide sequence ID" value="NZ_JBHSED010000032.1"/>
</dbReference>
<dbReference type="InterPro" id="IPR011047">
    <property type="entry name" value="Quinoprotein_ADH-like_sf"/>
</dbReference>
<evidence type="ECO:0008006" key="3">
    <source>
        <dbReference type="Google" id="ProtNLM"/>
    </source>
</evidence>